<evidence type="ECO:0000313" key="4">
    <source>
        <dbReference type="EMBL" id="AMY25974.1"/>
    </source>
</evidence>
<keyword evidence="2" id="KW-0547">Nucleotide-binding</keyword>
<dbReference type="PROSITE" id="PS51459">
    <property type="entry name" value="FIDO"/>
    <property type="match status" value="1"/>
</dbReference>
<dbReference type="PATRIC" id="fig|1653479.3.peg.4764"/>
<dbReference type="GO" id="GO:0005524">
    <property type="term" value="F:ATP binding"/>
    <property type="evidence" value="ECO:0007669"/>
    <property type="project" value="UniProtKB-KW"/>
</dbReference>
<dbReference type="KEGG" id="rhs:A3Q41_04710"/>
<dbReference type="InterPro" id="IPR003812">
    <property type="entry name" value="Fido"/>
</dbReference>
<evidence type="ECO:0000256" key="2">
    <source>
        <dbReference type="PIRSR" id="PIRSR640198-2"/>
    </source>
</evidence>
<evidence type="ECO:0000259" key="3">
    <source>
        <dbReference type="PROSITE" id="PS51459"/>
    </source>
</evidence>
<dbReference type="PANTHER" id="PTHR13504">
    <property type="entry name" value="FIDO DOMAIN-CONTAINING PROTEIN DDB_G0283145"/>
    <property type="match status" value="1"/>
</dbReference>
<dbReference type="SUPFAM" id="SSF140931">
    <property type="entry name" value="Fic-like"/>
    <property type="match status" value="1"/>
</dbReference>
<dbReference type="PANTHER" id="PTHR13504:SF38">
    <property type="entry name" value="FIDO DOMAIN-CONTAINING PROTEIN"/>
    <property type="match status" value="1"/>
</dbReference>
<accession>A0A143QSR3</accession>
<proteinExistence type="predicted"/>
<dbReference type="Pfam" id="PF02661">
    <property type="entry name" value="Fic"/>
    <property type="match status" value="1"/>
</dbReference>
<keyword evidence="2" id="KW-0067">ATP-binding</keyword>
<dbReference type="InterPro" id="IPR040198">
    <property type="entry name" value="Fido_containing"/>
</dbReference>
<evidence type="ECO:0000313" key="5">
    <source>
        <dbReference type="Proteomes" id="UP000076038"/>
    </source>
</evidence>
<feature type="binding site" evidence="2">
    <location>
        <begin position="235"/>
        <end position="242"/>
    </location>
    <ligand>
        <name>ATP</name>
        <dbReference type="ChEBI" id="CHEBI:30616"/>
    </ligand>
</feature>
<dbReference type="OrthoDB" id="9813719at2"/>
<gene>
    <name evidence="4" type="ORF">A3Q41_04710</name>
</gene>
<reference evidence="4 5" key="1">
    <citation type="journal article" date="2016" name="Genome Announc.">
        <title>Complete Genome and Plasmid Sequences for Rhodococcus fascians D188 and Draft Sequences for Rhodococcus Isolates PBTS 1 and PBTS 2.</title>
        <authorList>
            <person name="Stamler R.A."/>
            <person name="Vereecke D."/>
            <person name="Zhang Y."/>
            <person name="Schilkey F."/>
            <person name="Devitt N."/>
            <person name="Randall J.J."/>
        </authorList>
    </citation>
    <scope>NUCLEOTIDE SEQUENCE [LARGE SCALE GENOMIC DNA]</scope>
    <source>
        <strain evidence="4 5">PBTS2</strain>
    </source>
</reference>
<dbReference type="Gene3D" id="1.10.3290.10">
    <property type="entry name" value="Fido-like domain"/>
    <property type="match status" value="1"/>
</dbReference>
<feature type="active site" evidence="1">
    <location>
        <position position="231"/>
    </location>
</feature>
<dbReference type="Proteomes" id="UP000076038">
    <property type="component" value="Chromosome"/>
</dbReference>
<name>A0A143QSR3_RHOFA</name>
<dbReference type="InterPro" id="IPR036597">
    <property type="entry name" value="Fido-like_dom_sf"/>
</dbReference>
<evidence type="ECO:0000256" key="1">
    <source>
        <dbReference type="PIRSR" id="PIRSR640198-1"/>
    </source>
</evidence>
<organism evidence="4 5">
    <name type="scientific">Rhodococcoides fascians</name>
    <name type="common">Rhodococcus fascians</name>
    <dbReference type="NCBI Taxonomy" id="1828"/>
    <lineage>
        <taxon>Bacteria</taxon>
        <taxon>Bacillati</taxon>
        <taxon>Actinomycetota</taxon>
        <taxon>Actinomycetes</taxon>
        <taxon>Mycobacteriales</taxon>
        <taxon>Nocardiaceae</taxon>
        <taxon>Rhodococcoides</taxon>
    </lineage>
</organism>
<dbReference type="AlphaFoldDB" id="A0A143QSR3"/>
<dbReference type="RefSeq" id="WP_048319976.1">
    <property type="nucleotide sequence ID" value="NZ_CP015220.1"/>
</dbReference>
<reference evidence="5" key="2">
    <citation type="submission" date="2016-04" db="EMBL/GenBank/DDBJ databases">
        <title>Complete Genome and Plasmid Sequences for Rhodococcus fascians D188 and Draft Sequences for Rhodococcus spp. Isolates PBTS 1 and PBTS 2.</title>
        <authorList>
            <person name="Stamer R."/>
            <person name="Vereecke D."/>
            <person name="Zhang Y."/>
            <person name="Schilkey F."/>
            <person name="Devitt N."/>
            <person name="Randall J."/>
        </authorList>
    </citation>
    <scope>NUCLEOTIDE SEQUENCE [LARGE SCALE GENOMIC DNA]</scope>
    <source>
        <strain evidence="5">PBTS2</strain>
    </source>
</reference>
<feature type="domain" description="Fido" evidence="3">
    <location>
        <begin position="147"/>
        <end position="294"/>
    </location>
</feature>
<dbReference type="EMBL" id="CP015220">
    <property type="protein sequence ID" value="AMY25974.1"/>
    <property type="molecule type" value="Genomic_DNA"/>
</dbReference>
<protein>
    <recommendedName>
        <fullName evidence="3">Fido domain-containing protein</fullName>
    </recommendedName>
</protein>
<keyword evidence="5" id="KW-1185">Reference proteome</keyword>
<sequence>MADDQAASRWPAVDFERRPWQVSDTYTSGAQCRLHQGDYRACVPAGIADAELALPAQLLAESEDALREIVRFDQYASVQLGSSVELAPMSSVLLRVESSASSQIENLTVGARALALAELGSSTTRNASIVSANVRAMEAALEVGSSIGEASVLRMHRSLMESNGDPFPGQWRTQQVWIGGSDIGPHRAAFVPPHHDRLPGALADLFEFAARSDLPVIPHIAVTHAQFETLHPFTDGNGRTGRAIVHAMLRRAEVTERVTVPLSAGLLTDTAGYFRSLDAYRAGDVEAIVRSLTAATFHAVEGGRRLVDELSDVRTEYTDRVVARSDSVVWKLLDALVAQPVVDNAYVRNTFAVSEIAAQRAIDKLTEVGILHQTSKGRRNRVWQAEEILAALDDFADGIRRVR</sequence>